<feature type="region of interest" description="Disordered" evidence="1">
    <location>
        <begin position="355"/>
        <end position="382"/>
    </location>
</feature>
<reference evidence="4" key="1">
    <citation type="journal article" date="2020" name="mSystems">
        <title>Genome- and Community-Level Interaction Insights into Carbon Utilization and Element Cycling Functions of Hydrothermarchaeota in Hydrothermal Sediment.</title>
        <authorList>
            <person name="Zhou Z."/>
            <person name="Liu Y."/>
            <person name="Xu W."/>
            <person name="Pan J."/>
            <person name="Luo Z.H."/>
            <person name="Li M."/>
        </authorList>
    </citation>
    <scope>NUCLEOTIDE SEQUENCE [LARGE SCALE GENOMIC DNA]</scope>
    <source>
        <strain evidence="4">SpSt-556</strain>
    </source>
</reference>
<dbReference type="InterPro" id="IPR036457">
    <property type="entry name" value="PPM-type-like_dom_sf"/>
</dbReference>
<dbReference type="SMART" id="SM00331">
    <property type="entry name" value="PP2C_SIG"/>
    <property type="match status" value="1"/>
</dbReference>
<dbReference type="PROSITE" id="PS51746">
    <property type="entry name" value="PPM_2"/>
    <property type="match status" value="1"/>
</dbReference>
<feature type="transmembrane region" description="Helical" evidence="2">
    <location>
        <begin position="284"/>
        <end position="310"/>
    </location>
</feature>
<dbReference type="Pfam" id="PF13672">
    <property type="entry name" value="PP2C_2"/>
    <property type="match status" value="1"/>
</dbReference>
<name>A0A7C4Q0V7_9CHLR</name>
<gene>
    <name evidence="4" type="ORF">ENT17_03195</name>
</gene>
<dbReference type="InterPro" id="IPR015655">
    <property type="entry name" value="PP2C"/>
</dbReference>
<dbReference type="Gene3D" id="3.60.40.10">
    <property type="entry name" value="PPM-type phosphatase domain"/>
    <property type="match status" value="1"/>
</dbReference>
<dbReference type="AlphaFoldDB" id="A0A7C4Q0V7"/>
<evidence type="ECO:0000313" key="4">
    <source>
        <dbReference type="EMBL" id="HGS86604.1"/>
    </source>
</evidence>
<keyword evidence="2" id="KW-0472">Membrane</keyword>
<sequence>MIRSQQAHLPVVALTDPGMRGKNNEDRFAVVALRSSQGSSTPALLAVLADGIGGHRAGEVAAEMTVNLISAYVLENGDKLPPTTLLEEAIIAASNTIYDHAQASREKNGMGATCVCAYILGDRLFTASVGDSRIYLLRKRSIHQLTTDHTWIQEALERGLISPEQAQHHPNSHVIRRFLGSPTPPQVDLRLRLNDGESDEQARNNQGLHLREGDRLLLCSDGLTDLVSDEEILSRLESQPAHQAAESLIELANQRGGHDNITLLVVEVPPGSLPQPRPKITRRWWLWGCIALLMVALLGGLLGGGALWLLKRSEPLPTPTPALTQPVVSSPPVLLPTGGQMPSPTLPAVLIPVQTGTPATPPTLQGEDATPTPWPTYTPQSW</sequence>
<evidence type="ECO:0000256" key="1">
    <source>
        <dbReference type="SAM" id="MobiDB-lite"/>
    </source>
</evidence>
<dbReference type="InterPro" id="IPR001932">
    <property type="entry name" value="PPM-type_phosphatase-like_dom"/>
</dbReference>
<evidence type="ECO:0000259" key="3">
    <source>
        <dbReference type="PROSITE" id="PS51746"/>
    </source>
</evidence>
<accession>A0A7C4Q0V7</accession>
<dbReference type="SMART" id="SM00332">
    <property type="entry name" value="PP2Cc"/>
    <property type="match status" value="1"/>
</dbReference>
<proteinExistence type="predicted"/>
<dbReference type="CDD" id="cd00143">
    <property type="entry name" value="PP2Cc"/>
    <property type="match status" value="1"/>
</dbReference>
<evidence type="ECO:0000256" key="2">
    <source>
        <dbReference type="SAM" id="Phobius"/>
    </source>
</evidence>
<keyword evidence="2" id="KW-0812">Transmembrane</keyword>
<feature type="domain" description="PPM-type phosphatase" evidence="3">
    <location>
        <begin position="10"/>
        <end position="268"/>
    </location>
</feature>
<protein>
    <submittedName>
        <fullName evidence="4">Serine/threonine-protein phosphatase</fullName>
    </submittedName>
</protein>
<organism evidence="4">
    <name type="scientific">Bellilinea caldifistulae</name>
    <dbReference type="NCBI Taxonomy" id="360411"/>
    <lineage>
        <taxon>Bacteria</taxon>
        <taxon>Bacillati</taxon>
        <taxon>Chloroflexota</taxon>
        <taxon>Anaerolineae</taxon>
        <taxon>Anaerolineales</taxon>
        <taxon>Anaerolineaceae</taxon>
        <taxon>Bellilinea</taxon>
    </lineage>
</organism>
<dbReference type="EMBL" id="DSXR01000041">
    <property type="protein sequence ID" value="HGS86604.1"/>
    <property type="molecule type" value="Genomic_DNA"/>
</dbReference>
<keyword evidence="2" id="KW-1133">Transmembrane helix</keyword>
<dbReference type="PANTHER" id="PTHR47992">
    <property type="entry name" value="PROTEIN PHOSPHATASE"/>
    <property type="match status" value="1"/>
</dbReference>
<dbReference type="GO" id="GO:0004722">
    <property type="term" value="F:protein serine/threonine phosphatase activity"/>
    <property type="evidence" value="ECO:0007669"/>
    <property type="project" value="InterPro"/>
</dbReference>
<dbReference type="SUPFAM" id="SSF81606">
    <property type="entry name" value="PP2C-like"/>
    <property type="match status" value="1"/>
</dbReference>
<comment type="caution">
    <text evidence="4">The sequence shown here is derived from an EMBL/GenBank/DDBJ whole genome shotgun (WGS) entry which is preliminary data.</text>
</comment>